<dbReference type="Proteomes" id="UP000295030">
    <property type="component" value="Unassembled WGS sequence"/>
</dbReference>
<dbReference type="GO" id="GO:0000976">
    <property type="term" value="F:transcription cis-regulatory region binding"/>
    <property type="evidence" value="ECO:0007669"/>
    <property type="project" value="TreeGrafter"/>
</dbReference>
<dbReference type="AlphaFoldDB" id="A0A4V2PJU9"/>
<dbReference type="InterPro" id="IPR036388">
    <property type="entry name" value="WH-like_DNA-bd_sf"/>
</dbReference>
<sequence length="300" mass="31878">MTLEQLRIFVAVAEREHITQAARDIHLTPSATSAAVAALEARHATRLFDRVGRGIVLTEAGRLFLPEARAVLARASAAEKVLADLAGLVHGALALAGSQTVANYWLPPLIERYRGRYPGVAVSLVIGNTDFVAALVQEGAADLGFIEGDVEAPVLVAAPVAADEMVLVAPVTHPWHWRPPTSTAELAEGPWVLREPGSGTRAIFESYLQAAGIAHGALRVVLEYPSNEAVRAAVEAGSGVTVISRRVVEGSIRAGTMALIDYPLPSRPFLSLRHRERYATKAAEAFLDLAAAPAVRENIG</sequence>
<keyword evidence="3 6" id="KW-0238">DNA-binding</keyword>
<evidence type="ECO:0000313" key="7">
    <source>
        <dbReference type="Proteomes" id="UP000295030"/>
    </source>
</evidence>
<dbReference type="RefSeq" id="WP_131833318.1">
    <property type="nucleotide sequence ID" value="NZ_SMFY01000001.1"/>
</dbReference>
<dbReference type="SUPFAM" id="SSF53850">
    <property type="entry name" value="Periplasmic binding protein-like II"/>
    <property type="match status" value="1"/>
</dbReference>
<organism evidence="6 7">
    <name type="scientific">Ancylobacter aquaticus</name>
    <dbReference type="NCBI Taxonomy" id="100"/>
    <lineage>
        <taxon>Bacteria</taxon>
        <taxon>Pseudomonadati</taxon>
        <taxon>Pseudomonadota</taxon>
        <taxon>Alphaproteobacteria</taxon>
        <taxon>Hyphomicrobiales</taxon>
        <taxon>Xanthobacteraceae</taxon>
        <taxon>Ancylobacter</taxon>
    </lineage>
</organism>
<dbReference type="InterPro" id="IPR000847">
    <property type="entry name" value="LysR_HTH_N"/>
</dbReference>
<accession>A0A4V2PJU9</accession>
<protein>
    <submittedName>
        <fullName evidence="6">DNA-binding transcriptional LysR family regulator</fullName>
    </submittedName>
</protein>
<dbReference type="InterPro" id="IPR036390">
    <property type="entry name" value="WH_DNA-bd_sf"/>
</dbReference>
<dbReference type="CDD" id="cd08420">
    <property type="entry name" value="PBP2_CysL_like"/>
    <property type="match status" value="1"/>
</dbReference>
<dbReference type="Pfam" id="PF00126">
    <property type="entry name" value="HTH_1"/>
    <property type="match status" value="1"/>
</dbReference>
<dbReference type="FunFam" id="1.10.10.10:FF:000001">
    <property type="entry name" value="LysR family transcriptional regulator"/>
    <property type="match status" value="1"/>
</dbReference>
<dbReference type="PANTHER" id="PTHR30126">
    <property type="entry name" value="HTH-TYPE TRANSCRIPTIONAL REGULATOR"/>
    <property type="match status" value="1"/>
</dbReference>
<dbReference type="PANTHER" id="PTHR30126:SF39">
    <property type="entry name" value="HTH-TYPE TRANSCRIPTIONAL REGULATOR CYSL"/>
    <property type="match status" value="1"/>
</dbReference>
<comment type="caution">
    <text evidence="6">The sequence shown here is derived from an EMBL/GenBank/DDBJ whole genome shotgun (WGS) entry which is preliminary data.</text>
</comment>
<dbReference type="Gene3D" id="1.10.10.10">
    <property type="entry name" value="Winged helix-like DNA-binding domain superfamily/Winged helix DNA-binding domain"/>
    <property type="match status" value="1"/>
</dbReference>
<dbReference type="PROSITE" id="PS50931">
    <property type="entry name" value="HTH_LYSR"/>
    <property type="match status" value="1"/>
</dbReference>
<name>A0A4V2PJU9_ANCAQ</name>
<keyword evidence="2" id="KW-0805">Transcription regulation</keyword>
<evidence type="ECO:0000313" key="6">
    <source>
        <dbReference type="EMBL" id="TCK29936.1"/>
    </source>
</evidence>
<evidence type="ECO:0000256" key="2">
    <source>
        <dbReference type="ARBA" id="ARBA00023015"/>
    </source>
</evidence>
<dbReference type="Gene3D" id="3.40.190.290">
    <property type="match status" value="1"/>
</dbReference>
<dbReference type="OrthoDB" id="9808620at2"/>
<evidence type="ECO:0000256" key="3">
    <source>
        <dbReference type="ARBA" id="ARBA00023125"/>
    </source>
</evidence>
<keyword evidence="7" id="KW-1185">Reference proteome</keyword>
<gene>
    <name evidence="6" type="ORF">EV667_0021</name>
</gene>
<dbReference type="EMBL" id="SMFY01000001">
    <property type="protein sequence ID" value="TCK29936.1"/>
    <property type="molecule type" value="Genomic_DNA"/>
</dbReference>
<feature type="domain" description="HTH lysR-type" evidence="5">
    <location>
        <begin position="1"/>
        <end position="58"/>
    </location>
</feature>
<dbReference type="InterPro" id="IPR005119">
    <property type="entry name" value="LysR_subst-bd"/>
</dbReference>
<evidence type="ECO:0000256" key="4">
    <source>
        <dbReference type="ARBA" id="ARBA00023163"/>
    </source>
</evidence>
<dbReference type="GO" id="GO:0003700">
    <property type="term" value="F:DNA-binding transcription factor activity"/>
    <property type="evidence" value="ECO:0007669"/>
    <property type="project" value="InterPro"/>
</dbReference>
<reference evidence="6 7" key="1">
    <citation type="submission" date="2019-03" db="EMBL/GenBank/DDBJ databases">
        <title>Genomic Encyclopedia of Type Strains, Phase IV (KMG-IV): sequencing the most valuable type-strain genomes for metagenomic binning, comparative biology and taxonomic classification.</title>
        <authorList>
            <person name="Goeker M."/>
        </authorList>
    </citation>
    <scope>NUCLEOTIDE SEQUENCE [LARGE SCALE GENOMIC DNA]</scope>
    <source>
        <strain evidence="6 7">DSM 101</strain>
    </source>
</reference>
<proteinExistence type="inferred from homology"/>
<keyword evidence="4" id="KW-0804">Transcription</keyword>
<evidence type="ECO:0000256" key="1">
    <source>
        <dbReference type="ARBA" id="ARBA00009437"/>
    </source>
</evidence>
<evidence type="ECO:0000259" key="5">
    <source>
        <dbReference type="PROSITE" id="PS50931"/>
    </source>
</evidence>
<dbReference type="Pfam" id="PF03466">
    <property type="entry name" value="LysR_substrate"/>
    <property type="match status" value="1"/>
</dbReference>
<comment type="similarity">
    <text evidence="1">Belongs to the LysR transcriptional regulatory family.</text>
</comment>
<dbReference type="SUPFAM" id="SSF46785">
    <property type="entry name" value="Winged helix' DNA-binding domain"/>
    <property type="match status" value="1"/>
</dbReference>